<dbReference type="Proteomes" id="UP000235145">
    <property type="component" value="Unassembled WGS sequence"/>
</dbReference>
<dbReference type="AlphaFoldDB" id="A0A9R1UFP8"/>
<evidence type="ECO:0000313" key="1">
    <source>
        <dbReference type="EMBL" id="KAJ0186316.1"/>
    </source>
</evidence>
<reference evidence="1 2" key="1">
    <citation type="journal article" date="2017" name="Nat. Commun.">
        <title>Genome assembly with in vitro proximity ligation data and whole-genome triplication in lettuce.</title>
        <authorList>
            <person name="Reyes-Chin-Wo S."/>
            <person name="Wang Z."/>
            <person name="Yang X."/>
            <person name="Kozik A."/>
            <person name="Arikit S."/>
            <person name="Song C."/>
            <person name="Xia L."/>
            <person name="Froenicke L."/>
            <person name="Lavelle D.O."/>
            <person name="Truco M.J."/>
            <person name="Xia R."/>
            <person name="Zhu S."/>
            <person name="Xu C."/>
            <person name="Xu H."/>
            <person name="Xu X."/>
            <person name="Cox K."/>
            <person name="Korf I."/>
            <person name="Meyers B.C."/>
            <person name="Michelmore R.W."/>
        </authorList>
    </citation>
    <scope>NUCLEOTIDE SEQUENCE [LARGE SCALE GENOMIC DNA]</scope>
    <source>
        <strain evidence="2">cv. Salinas</strain>
        <tissue evidence="1">Seedlings</tissue>
    </source>
</reference>
<sequence length="115" mass="12752">MPKEVVTVTMLDVGTRLNAIPDSVSIAGTYRSISKKSFYVLAERTQEPPPRIDTTSCFILLLLPFGLINSEDHQTPPAEHQATQTPPDLRLVWVSGRNRMFSGEEGLEPDLGLML</sequence>
<keyword evidence="2" id="KW-1185">Reference proteome</keyword>
<gene>
    <name evidence="1" type="ORF">LSAT_V11C900455680</name>
</gene>
<evidence type="ECO:0000313" key="2">
    <source>
        <dbReference type="Proteomes" id="UP000235145"/>
    </source>
</evidence>
<dbReference type="InterPro" id="IPR036264">
    <property type="entry name" value="Bact_exopeptidase_dim_dom"/>
</dbReference>
<dbReference type="Gene3D" id="3.30.70.360">
    <property type="match status" value="1"/>
</dbReference>
<dbReference type="EMBL" id="NBSK02000009">
    <property type="protein sequence ID" value="KAJ0186316.1"/>
    <property type="molecule type" value="Genomic_DNA"/>
</dbReference>
<name>A0A9R1UFP8_LACSA</name>
<dbReference type="SUPFAM" id="SSF55031">
    <property type="entry name" value="Bacterial exopeptidase dimerisation domain"/>
    <property type="match status" value="1"/>
</dbReference>
<comment type="caution">
    <text evidence="1">The sequence shown here is derived from an EMBL/GenBank/DDBJ whole genome shotgun (WGS) entry which is preliminary data.</text>
</comment>
<proteinExistence type="predicted"/>
<protein>
    <submittedName>
        <fullName evidence="1">Uncharacterized protein</fullName>
    </submittedName>
</protein>
<organism evidence="1 2">
    <name type="scientific">Lactuca sativa</name>
    <name type="common">Garden lettuce</name>
    <dbReference type="NCBI Taxonomy" id="4236"/>
    <lineage>
        <taxon>Eukaryota</taxon>
        <taxon>Viridiplantae</taxon>
        <taxon>Streptophyta</taxon>
        <taxon>Embryophyta</taxon>
        <taxon>Tracheophyta</taxon>
        <taxon>Spermatophyta</taxon>
        <taxon>Magnoliopsida</taxon>
        <taxon>eudicotyledons</taxon>
        <taxon>Gunneridae</taxon>
        <taxon>Pentapetalae</taxon>
        <taxon>asterids</taxon>
        <taxon>campanulids</taxon>
        <taxon>Asterales</taxon>
        <taxon>Asteraceae</taxon>
        <taxon>Cichorioideae</taxon>
        <taxon>Cichorieae</taxon>
        <taxon>Lactucinae</taxon>
        <taxon>Lactuca</taxon>
    </lineage>
</organism>
<accession>A0A9R1UFP8</accession>